<reference evidence="2 3" key="1">
    <citation type="journal article" date="2013" name="Int. J. Syst. Evol. Microbiol.">
        <title>Marinoscillum luteum sp. nov., isolated from marine sediment.</title>
        <authorList>
            <person name="Cha I.T."/>
            <person name="Park S.J."/>
            <person name="Kim S.J."/>
            <person name="Kim J.G."/>
            <person name="Jung M.Y."/>
            <person name="Shin K.S."/>
            <person name="Kwon K.K."/>
            <person name="Yang S.H."/>
            <person name="Seo Y.S."/>
            <person name="Rhee S.K."/>
        </authorList>
    </citation>
    <scope>NUCLEOTIDE SEQUENCE [LARGE SCALE GENOMIC DNA]</scope>
    <source>
        <strain evidence="2 3">KCTC 23939</strain>
    </source>
</reference>
<dbReference type="NCBIfam" id="TIGR01444">
    <property type="entry name" value="fkbM_fam"/>
    <property type="match status" value="1"/>
</dbReference>
<dbReference type="Pfam" id="PF05050">
    <property type="entry name" value="Methyltransf_21"/>
    <property type="match status" value="1"/>
</dbReference>
<dbReference type="SUPFAM" id="SSF53335">
    <property type="entry name" value="S-adenosyl-L-methionine-dependent methyltransferases"/>
    <property type="match status" value="1"/>
</dbReference>
<proteinExistence type="predicted"/>
<evidence type="ECO:0000313" key="2">
    <source>
        <dbReference type="EMBL" id="MFH6982633.1"/>
    </source>
</evidence>
<accession>A0ABW7N4W6</accession>
<sequence length="239" mass="27582">MNYNRPAGWFFLNFVRVFRAGGCEFNLSENLFPSGYYSRFLFKTYESPEIALMKKYLDPGDSIIELGACIGVVSCISNKMLDHPENHVVVEANPDLITEIEKNRANNHCHFSLENALISNQAFETFYTYNIAISGSLQKKVHNPKLVLSREVQVKGVGFESLQAKYGLKFNVLLMDIEGAEYTLIEENLEFLKGLRLLIIEFHPNIMEHLDTEKYHRYLEEIGFEFAEKIEKTSVYIRS</sequence>
<dbReference type="Gene3D" id="3.40.50.150">
    <property type="entry name" value="Vaccinia Virus protein VP39"/>
    <property type="match status" value="1"/>
</dbReference>
<evidence type="ECO:0000313" key="3">
    <source>
        <dbReference type="Proteomes" id="UP001610063"/>
    </source>
</evidence>
<keyword evidence="3" id="KW-1185">Reference proteome</keyword>
<organism evidence="2 3">
    <name type="scientific">Marinoscillum luteum</name>
    <dbReference type="NCBI Taxonomy" id="861051"/>
    <lineage>
        <taxon>Bacteria</taxon>
        <taxon>Pseudomonadati</taxon>
        <taxon>Bacteroidota</taxon>
        <taxon>Cytophagia</taxon>
        <taxon>Cytophagales</taxon>
        <taxon>Reichenbachiellaceae</taxon>
        <taxon>Marinoscillum</taxon>
    </lineage>
</organism>
<keyword evidence="2" id="KW-0489">Methyltransferase</keyword>
<dbReference type="GO" id="GO:0032259">
    <property type="term" value="P:methylation"/>
    <property type="evidence" value="ECO:0007669"/>
    <property type="project" value="UniProtKB-KW"/>
</dbReference>
<evidence type="ECO:0000259" key="1">
    <source>
        <dbReference type="Pfam" id="PF05050"/>
    </source>
</evidence>
<dbReference type="Proteomes" id="UP001610063">
    <property type="component" value="Unassembled WGS sequence"/>
</dbReference>
<dbReference type="InterPro" id="IPR029063">
    <property type="entry name" value="SAM-dependent_MTases_sf"/>
</dbReference>
<name>A0ABW7N4W6_9BACT</name>
<comment type="caution">
    <text evidence="2">The sequence shown here is derived from an EMBL/GenBank/DDBJ whole genome shotgun (WGS) entry which is preliminary data.</text>
</comment>
<gene>
    <name evidence="2" type="ORF">ACHKAR_04240</name>
</gene>
<dbReference type="InterPro" id="IPR006342">
    <property type="entry name" value="FkbM_mtfrase"/>
</dbReference>
<protein>
    <submittedName>
        <fullName evidence="2">FkbM family methyltransferase</fullName>
    </submittedName>
</protein>
<feature type="domain" description="Methyltransferase FkbM" evidence="1">
    <location>
        <begin position="66"/>
        <end position="225"/>
    </location>
</feature>
<keyword evidence="2" id="KW-0808">Transferase</keyword>
<dbReference type="GO" id="GO:0008168">
    <property type="term" value="F:methyltransferase activity"/>
    <property type="evidence" value="ECO:0007669"/>
    <property type="project" value="UniProtKB-KW"/>
</dbReference>
<dbReference type="EMBL" id="JBIPKE010000012">
    <property type="protein sequence ID" value="MFH6982633.1"/>
    <property type="molecule type" value="Genomic_DNA"/>
</dbReference>